<protein>
    <submittedName>
        <fullName evidence="4">Long-chain-fatty-acid--ligase 5</fullName>
    </submittedName>
</protein>
<dbReference type="InterPro" id="IPR042099">
    <property type="entry name" value="ANL_N_sf"/>
</dbReference>
<dbReference type="SUPFAM" id="SSF56801">
    <property type="entry name" value="Acetyl-CoA synthetase-like"/>
    <property type="match status" value="1"/>
</dbReference>
<dbReference type="GO" id="GO:0005524">
    <property type="term" value="F:ATP binding"/>
    <property type="evidence" value="ECO:0007669"/>
    <property type="project" value="UniProtKB-KW"/>
</dbReference>
<reference evidence="4 5" key="1">
    <citation type="submission" date="2014-06" db="EMBL/GenBank/DDBJ databases">
        <authorList>
            <person name="Swart Estienne"/>
        </authorList>
    </citation>
    <scope>NUCLEOTIDE SEQUENCE [LARGE SCALE GENOMIC DNA]</scope>
    <source>
        <strain evidence="4 5">130c</strain>
    </source>
</reference>
<dbReference type="Gene3D" id="3.40.50.12780">
    <property type="entry name" value="N-terminal domain of ligase-like"/>
    <property type="match status" value="1"/>
</dbReference>
<dbReference type="PANTHER" id="PTHR43272:SF33">
    <property type="entry name" value="AMP-BINDING DOMAIN-CONTAINING PROTEIN-RELATED"/>
    <property type="match status" value="1"/>
</dbReference>
<dbReference type="OrthoDB" id="1700726at2759"/>
<accession>A0A078AGW8</accession>
<dbReference type="Proteomes" id="UP000039865">
    <property type="component" value="Unassembled WGS sequence"/>
</dbReference>
<dbReference type="GO" id="GO:0005783">
    <property type="term" value="C:endoplasmic reticulum"/>
    <property type="evidence" value="ECO:0007669"/>
    <property type="project" value="TreeGrafter"/>
</dbReference>
<sequence>MGNTQVERQYAVFRTDKQPLQGHSPELVCIQNQDDPDRQTPDDYFGCTTFWDIYKQGVQKFSNNKFLGTRNPNKEGKPYEWKTFREVYDLMDLAARGIASLNLSPEIETEGKSWKFLGIHSRNREEWTVMNLACLRSAITIVPFFDSLGKDALSFVINQAELQTMCIESKNFENLISLQQNGVIPSLKNIVIFEGVTITQRQRAESQGIRILSFQDVLHAGEIHKEVVLNEPKSDSIYMFIYTSGTTGDPKAAMISHRNLIGMMHHMDYNDQMNGSSIIETDVCMSYLPLAHSFEQGTLLVSLNRGYSHGFYSGDPLKLFEDIQELKPTYIAAVPRILTRVYQKIMDGVNAKGGVAKWLFEKAVSDKIATYQSSGQLTHKFYDKVVFKKVKDIFGGNLRIMLSGSASLDAKVLLFFRVALGFYVFEGYAQTETTLCGTITSMHDYTTGNVGTCSSVNKLRLKDVPEMNYYHTDSPPRGELQIKGAGNIIGYFKNEEKTKELISEDGWLSSGDVVAILPNGNVQIIDRAKNIFKLSQGEYIAPEKLQNIYAQSVFIQQIYVHGDLKREYLVAVVVPDPDSIKRTATSKGIATDDYNQLLNNSDIKKVILDEMNKMATNFSLTGLERIKKVHLTSTTFNTENDLATPTMKVKRFNVKKYFEKELEELYID</sequence>
<evidence type="ECO:0000313" key="5">
    <source>
        <dbReference type="Proteomes" id="UP000039865"/>
    </source>
</evidence>
<dbReference type="OMA" id="WTIAYKW"/>
<evidence type="ECO:0000256" key="1">
    <source>
        <dbReference type="ARBA" id="ARBA00022741"/>
    </source>
</evidence>
<keyword evidence="4" id="KW-0436">Ligase</keyword>
<dbReference type="InterPro" id="IPR020845">
    <property type="entry name" value="AMP-binding_CS"/>
</dbReference>
<dbReference type="GO" id="GO:0004467">
    <property type="term" value="F:long-chain fatty acid-CoA ligase activity"/>
    <property type="evidence" value="ECO:0007669"/>
    <property type="project" value="TreeGrafter"/>
</dbReference>
<dbReference type="InterPro" id="IPR000873">
    <property type="entry name" value="AMP-dep_synth/lig_dom"/>
</dbReference>
<dbReference type="AlphaFoldDB" id="A0A078AGW8"/>
<evidence type="ECO:0000256" key="2">
    <source>
        <dbReference type="ARBA" id="ARBA00022840"/>
    </source>
</evidence>
<keyword evidence="1" id="KW-0547">Nucleotide-binding</keyword>
<dbReference type="EMBL" id="CCKQ01008640">
    <property type="protein sequence ID" value="CDW80103.1"/>
    <property type="molecule type" value="Genomic_DNA"/>
</dbReference>
<dbReference type="PROSITE" id="PS00455">
    <property type="entry name" value="AMP_BINDING"/>
    <property type="match status" value="1"/>
</dbReference>
<proteinExistence type="predicted"/>
<feature type="domain" description="AMP-dependent synthetase/ligase" evidence="3">
    <location>
        <begin position="78"/>
        <end position="492"/>
    </location>
</feature>
<gene>
    <name evidence="4" type="primary">Contig17976.g19110</name>
    <name evidence="4" type="ORF">STYLEM_9099</name>
</gene>
<dbReference type="GO" id="GO:0016020">
    <property type="term" value="C:membrane"/>
    <property type="evidence" value="ECO:0007669"/>
    <property type="project" value="TreeGrafter"/>
</dbReference>
<keyword evidence="5" id="KW-1185">Reference proteome</keyword>
<evidence type="ECO:0000313" key="4">
    <source>
        <dbReference type="EMBL" id="CDW80103.1"/>
    </source>
</evidence>
<dbReference type="InParanoid" id="A0A078AGW8"/>
<evidence type="ECO:0000259" key="3">
    <source>
        <dbReference type="Pfam" id="PF00501"/>
    </source>
</evidence>
<name>A0A078AGW8_STYLE</name>
<dbReference type="Pfam" id="PF00501">
    <property type="entry name" value="AMP-binding"/>
    <property type="match status" value="1"/>
</dbReference>
<dbReference type="PANTHER" id="PTHR43272">
    <property type="entry name" value="LONG-CHAIN-FATTY-ACID--COA LIGASE"/>
    <property type="match status" value="1"/>
</dbReference>
<keyword evidence="2" id="KW-0067">ATP-binding</keyword>
<organism evidence="4 5">
    <name type="scientific">Stylonychia lemnae</name>
    <name type="common">Ciliate</name>
    <dbReference type="NCBI Taxonomy" id="5949"/>
    <lineage>
        <taxon>Eukaryota</taxon>
        <taxon>Sar</taxon>
        <taxon>Alveolata</taxon>
        <taxon>Ciliophora</taxon>
        <taxon>Intramacronucleata</taxon>
        <taxon>Spirotrichea</taxon>
        <taxon>Stichotrichia</taxon>
        <taxon>Sporadotrichida</taxon>
        <taxon>Oxytrichidae</taxon>
        <taxon>Stylonychinae</taxon>
        <taxon>Stylonychia</taxon>
    </lineage>
</organism>